<dbReference type="PRINTS" id="PR00996">
    <property type="entry name" value="CHERMTFRASE"/>
</dbReference>
<keyword evidence="5" id="KW-0949">S-adenosyl-L-methionine</keyword>
<evidence type="ECO:0000256" key="1">
    <source>
        <dbReference type="ARBA" id="ARBA00001541"/>
    </source>
</evidence>
<proteinExistence type="predicted"/>
<sequence>MEDSASNAQTVRRGRHFVGPAHDMDDRHFSEWAMLLEHRVGLFIAPERRSFLASGIKTRMRETGCNDSHQYYNRLLSGAVQAQEWSLLIDQLTVHETCFFRHEASMRLVREQLVPEIFARRNQFLAWSVGCATGEEAYSLAMIADAGVRQLGEGRKYGITGTDISLPSLRLARDGVYLKRRLKDISYSFQQDYCAKHSDRHFHIGTGLRKRVCFSQLNIRDLQAAPMTKMDLIFCQNLLIYFDRVRRQRIVNELCGFLRPGGMLIIGPGELLNWQHSNMEKVHHADTLAYRCTD</sequence>
<dbReference type="AlphaFoldDB" id="A0A3B0YVB2"/>
<dbReference type="InterPro" id="IPR022641">
    <property type="entry name" value="CheR_N"/>
</dbReference>
<dbReference type="GO" id="GO:0008983">
    <property type="term" value="F:protein-glutamate O-methyltransferase activity"/>
    <property type="evidence" value="ECO:0007669"/>
    <property type="project" value="UniProtKB-EC"/>
</dbReference>
<dbReference type="Pfam" id="PF03705">
    <property type="entry name" value="CheR_N"/>
    <property type="match status" value="1"/>
</dbReference>
<reference evidence="7" key="1">
    <citation type="submission" date="2018-06" db="EMBL/GenBank/DDBJ databases">
        <authorList>
            <person name="Zhirakovskaya E."/>
        </authorList>
    </citation>
    <scope>NUCLEOTIDE SEQUENCE</scope>
</reference>
<dbReference type="InterPro" id="IPR036804">
    <property type="entry name" value="CheR_N_sf"/>
</dbReference>
<dbReference type="SUPFAM" id="SSF53335">
    <property type="entry name" value="S-adenosyl-L-methionine-dependent methyltransferases"/>
    <property type="match status" value="1"/>
</dbReference>
<dbReference type="Gene3D" id="3.40.50.150">
    <property type="entry name" value="Vaccinia Virus protein VP39"/>
    <property type="match status" value="1"/>
</dbReference>
<dbReference type="SMART" id="SM00138">
    <property type="entry name" value="MeTrc"/>
    <property type="match status" value="1"/>
</dbReference>
<name>A0A3B0YVB2_9ZZZZ</name>
<accession>A0A3B0YVB2</accession>
<dbReference type="InterPro" id="IPR000780">
    <property type="entry name" value="CheR_MeTrfase"/>
</dbReference>
<dbReference type="EC" id="2.1.1.80" evidence="2"/>
<protein>
    <recommendedName>
        <fullName evidence="2">protein-glutamate O-methyltransferase</fullName>
        <ecNumber evidence="2">2.1.1.80</ecNumber>
    </recommendedName>
</protein>
<dbReference type="SUPFAM" id="SSF47757">
    <property type="entry name" value="Chemotaxis receptor methyltransferase CheR, N-terminal domain"/>
    <property type="match status" value="1"/>
</dbReference>
<evidence type="ECO:0000256" key="2">
    <source>
        <dbReference type="ARBA" id="ARBA00012534"/>
    </source>
</evidence>
<dbReference type="Gene3D" id="1.10.155.10">
    <property type="entry name" value="Chemotaxis receptor methyltransferase CheR, N-terminal domain"/>
    <property type="match status" value="1"/>
</dbReference>
<feature type="domain" description="CheR-type methyltransferase" evidence="6">
    <location>
        <begin position="24"/>
        <end position="294"/>
    </location>
</feature>
<evidence type="ECO:0000259" key="6">
    <source>
        <dbReference type="PROSITE" id="PS50123"/>
    </source>
</evidence>
<dbReference type="InterPro" id="IPR050903">
    <property type="entry name" value="Bact_Chemotaxis_MeTrfase"/>
</dbReference>
<dbReference type="GO" id="GO:0032259">
    <property type="term" value="P:methylation"/>
    <property type="evidence" value="ECO:0007669"/>
    <property type="project" value="UniProtKB-KW"/>
</dbReference>
<evidence type="ECO:0000313" key="7">
    <source>
        <dbReference type="EMBL" id="VAW78189.1"/>
    </source>
</evidence>
<keyword evidence="4 7" id="KW-0808">Transferase</keyword>
<dbReference type="PANTHER" id="PTHR24422">
    <property type="entry name" value="CHEMOTAXIS PROTEIN METHYLTRANSFERASE"/>
    <property type="match status" value="1"/>
</dbReference>
<evidence type="ECO:0000256" key="4">
    <source>
        <dbReference type="ARBA" id="ARBA00022679"/>
    </source>
</evidence>
<gene>
    <name evidence="7" type="ORF">MNBD_GAMMA13-180</name>
</gene>
<dbReference type="Pfam" id="PF01739">
    <property type="entry name" value="CheR"/>
    <property type="match status" value="1"/>
</dbReference>
<evidence type="ECO:0000256" key="3">
    <source>
        <dbReference type="ARBA" id="ARBA00022603"/>
    </source>
</evidence>
<keyword evidence="3 7" id="KW-0489">Methyltransferase</keyword>
<dbReference type="InterPro" id="IPR022642">
    <property type="entry name" value="CheR_C"/>
</dbReference>
<dbReference type="InterPro" id="IPR029063">
    <property type="entry name" value="SAM-dependent_MTases_sf"/>
</dbReference>
<dbReference type="PANTHER" id="PTHR24422:SF19">
    <property type="entry name" value="CHEMOTAXIS PROTEIN METHYLTRANSFERASE"/>
    <property type="match status" value="1"/>
</dbReference>
<comment type="catalytic activity">
    <reaction evidence="1">
        <text>L-glutamyl-[protein] + S-adenosyl-L-methionine = [protein]-L-glutamate 5-O-methyl ester + S-adenosyl-L-homocysteine</text>
        <dbReference type="Rhea" id="RHEA:24452"/>
        <dbReference type="Rhea" id="RHEA-COMP:10208"/>
        <dbReference type="Rhea" id="RHEA-COMP:10311"/>
        <dbReference type="ChEBI" id="CHEBI:29973"/>
        <dbReference type="ChEBI" id="CHEBI:57856"/>
        <dbReference type="ChEBI" id="CHEBI:59789"/>
        <dbReference type="ChEBI" id="CHEBI:82795"/>
        <dbReference type="EC" id="2.1.1.80"/>
    </reaction>
</comment>
<dbReference type="PROSITE" id="PS50123">
    <property type="entry name" value="CHER"/>
    <property type="match status" value="1"/>
</dbReference>
<organism evidence="7">
    <name type="scientific">hydrothermal vent metagenome</name>
    <dbReference type="NCBI Taxonomy" id="652676"/>
    <lineage>
        <taxon>unclassified sequences</taxon>
        <taxon>metagenomes</taxon>
        <taxon>ecological metagenomes</taxon>
    </lineage>
</organism>
<evidence type="ECO:0000256" key="5">
    <source>
        <dbReference type="ARBA" id="ARBA00022691"/>
    </source>
</evidence>
<dbReference type="EMBL" id="UOFK01000146">
    <property type="protein sequence ID" value="VAW78189.1"/>
    <property type="molecule type" value="Genomic_DNA"/>
</dbReference>